<dbReference type="GO" id="GO:0071897">
    <property type="term" value="P:DNA biosynthetic process"/>
    <property type="evidence" value="ECO:0007669"/>
    <property type="project" value="UniProtKB-ARBA"/>
</dbReference>
<feature type="coiled-coil region" evidence="1">
    <location>
        <begin position="714"/>
        <end position="744"/>
    </location>
</feature>
<keyword evidence="4" id="KW-1185">Reference proteome</keyword>
<dbReference type="Proteomes" id="UP000504618">
    <property type="component" value="Unplaced"/>
</dbReference>
<dbReference type="OrthoDB" id="7695265at2759"/>
<evidence type="ECO:0000259" key="3">
    <source>
        <dbReference type="PROSITE" id="PS50878"/>
    </source>
</evidence>
<gene>
    <name evidence="5" type="primary">LOC112452576</name>
</gene>
<evidence type="ECO:0000313" key="5">
    <source>
        <dbReference type="RefSeq" id="XP_024868629.1"/>
    </source>
</evidence>
<dbReference type="PANTHER" id="PTHR47027:SF25">
    <property type="entry name" value="REVERSE TRANSCRIPTASE DOMAIN-CONTAINING PROTEIN"/>
    <property type="match status" value="1"/>
</dbReference>
<dbReference type="Pfam" id="PF00078">
    <property type="entry name" value="RVT_1"/>
    <property type="match status" value="1"/>
</dbReference>
<evidence type="ECO:0000256" key="1">
    <source>
        <dbReference type="SAM" id="Coils"/>
    </source>
</evidence>
<dbReference type="InterPro" id="IPR045609">
    <property type="entry name" value="DUF6451"/>
</dbReference>
<sequence>EVKRSVRRDKRAWINDLAALAQQAAESNNTKLLYYITKKLSGRRFANSPPLKAKDGTLLTSKDDQLERWTEYFTEVLVQAAVPAAEQTEKQMDNDARAPEGGELKIKIDPPSYAEIRTAIQSLKGGKAPGIDGVPPEFLSADSSTTAKLLQPIVAMAWNQEELPSDWKKGIIIKLPKKGNLSLCDNWRGITLLTSINKLTFIIFKRVSTALEPHLRGEQAGFRPHRSCIDQINTLRILIEQSQEWNSPLYLVFVDFTRAFDSLNHAFLWKVLMDYGVPDKIVRVIKALYRDASSCVAHGGVLGESIAINAGVKQGCVLSPFLFILVVDHILKSLERAPRGVLWSFQKRLEDLDYADDICLLAHTFRDMQEKLSELADLALEAGLRINIRKTKSMRLGTKVRTSFVLGRETIEEVDEFCYLGSVVTCTGGAESNVASRIKKARQAYLVLGNIWASSVYSIGTKLRIFNSNVKSVLLYGCETWKITASITRSLQTEEYKATRRRPRQLSTALRLIAKTRRSTFGNRSRRHLAAAEATATTETSCATSPAATATTSAAPGLPSRPTVEARPAPALAGATDLSSTLAHLNVGRTSSALHVSLTIVDGASAPVASATVSGRAGTPGNADIPPARVHRGVQHQPPRDAQEIQTDPEWEVTSSQGTQTDEPPALSSESTQTEEPEPSLTPPGTPSAWRRYSSFRRTKTQPSIIWRQEMNANEKLAQLLQMHEQQQMQLQQLAQQLQTLAANQG</sequence>
<feature type="compositionally biased region" description="Low complexity" evidence="2">
    <location>
        <begin position="532"/>
        <end position="556"/>
    </location>
</feature>
<dbReference type="InterPro" id="IPR043128">
    <property type="entry name" value="Rev_trsase/Diguanyl_cyclase"/>
</dbReference>
<protein>
    <submittedName>
        <fullName evidence="5">Uncharacterized protein LOC112452576</fullName>
    </submittedName>
</protein>
<accession>A0A6J1PGI2</accession>
<evidence type="ECO:0000256" key="2">
    <source>
        <dbReference type="SAM" id="MobiDB-lite"/>
    </source>
</evidence>
<dbReference type="GeneID" id="112452576"/>
<evidence type="ECO:0000313" key="4">
    <source>
        <dbReference type="Proteomes" id="UP000504618"/>
    </source>
</evidence>
<dbReference type="PROSITE" id="PS50878">
    <property type="entry name" value="RT_POL"/>
    <property type="match status" value="1"/>
</dbReference>
<proteinExistence type="predicted"/>
<dbReference type="CDD" id="cd01650">
    <property type="entry name" value="RT_nLTR_like"/>
    <property type="match status" value="1"/>
</dbReference>
<feature type="region of interest" description="Disordered" evidence="2">
    <location>
        <begin position="532"/>
        <end position="566"/>
    </location>
</feature>
<dbReference type="AlphaFoldDB" id="A0A6J1PGI2"/>
<feature type="region of interest" description="Disordered" evidence="2">
    <location>
        <begin position="611"/>
        <end position="697"/>
    </location>
</feature>
<organism evidence="4 5">
    <name type="scientific">Temnothorax curvispinosus</name>
    <dbReference type="NCBI Taxonomy" id="300111"/>
    <lineage>
        <taxon>Eukaryota</taxon>
        <taxon>Metazoa</taxon>
        <taxon>Ecdysozoa</taxon>
        <taxon>Arthropoda</taxon>
        <taxon>Hexapoda</taxon>
        <taxon>Insecta</taxon>
        <taxon>Pterygota</taxon>
        <taxon>Neoptera</taxon>
        <taxon>Endopterygota</taxon>
        <taxon>Hymenoptera</taxon>
        <taxon>Apocrita</taxon>
        <taxon>Aculeata</taxon>
        <taxon>Formicoidea</taxon>
        <taxon>Formicidae</taxon>
        <taxon>Myrmicinae</taxon>
        <taxon>Temnothorax</taxon>
    </lineage>
</organism>
<feature type="non-terminal residue" evidence="5">
    <location>
        <position position="1"/>
    </location>
</feature>
<feature type="compositionally biased region" description="Polar residues" evidence="2">
    <location>
        <begin position="653"/>
        <end position="662"/>
    </location>
</feature>
<dbReference type="Gene3D" id="3.30.70.270">
    <property type="match status" value="1"/>
</dbReference>
<dbReference type="RefSeq" id="XP_024868629.1">
    <property type="nucleotide sequence ID" value="XM_025012861.1"/>
</dbReference>
<feature type="domain" description="Reverse transcriptase" evidence="3">
    <location>
        <begin position="156"/>
        <end position="424"/>
    </location>
</feature>
<dbReference type="Pfam" id="PF20049">
    <property type="entry name" value="DUF6451"/>
    <property type="match status" value="1"/>
</dbReference>
<dbReference type="PANTHER" id="PTHR47027">
    <property type="entry name" value="REVERSE TRANSCRIPTASE DOMAIN-CONTAINING PROTEIN"/>
    <property type="match status" value="1"/>
</dbReference>
<dbReference type="InterPro" id="IPR043502">
    <property type="entry name" value="DNA/RNA_pol_sf"/>
</dbReference>
<keyword evidence="1" id="KW-0175">Coiled coil</keyword>
<dbReference type="SUPFAM" id="SSF56672">
    <property type="entry name" value="DNA/RNA polymerases"/>
    <property type="match status" value="1"/>
</dbReference>
<name>A0A6J1PGI2_9HYME</name>
<reference evidence="5" key="1">
    <citation type="submission" date="2025-08" db="UniProtKB">
        <authorList>
            <consortium name="RefSeq"/>
        </authorList>
    </citation>
    <scope>IDENTIFICATION</scope>
    <source>
        <tissue evidence="5">Whole body</tissue>
    </source>
</reference>
<dbReference type="InterPro" id="IPR000477">
    <property type="entry name" value="RT_dom"/>
</dbReference>